<name>A0A8H5WTP2_FUSHE</name>
<evidence type="ECO:0000313" key="3">
    <source>
        <dbReference type="Proteomes" id="UP000567885"/>
    </source>
</evidence>
<feature type="region of interest" description="Disordered" evidence="1">
    <location>
        <begin position="151"/>
        <end position="181"/>
    </location>
</feature>
<evidence type="ECO:0000256" key="1">
    <source>
        <dbReference type="SAM" id="MobiDB-lite"/>
    </source>
</evidence>
<dbReference type="Proteomes" id="UP000567885">
    <property type="component" value="Unassembled WGS sequence"/>
</dbReference>
<keyword evidence="3" id="KW-1185">Reference proteome</keyword>
<feature type="compositionally biased region" description="Polar residues" evidence="1">
    <location>
        <begin position="151"/>
        <end position="170"/>
    </location>
</feature>
<organism evidence="2 3">
    <name type="scientific">Fusarium heterosporum</name>
    <dbReference type="NCBI Taxonomy" id="42747"/>
    <lineage>
        <taxon>Eukaryota</taxon>
        <taxon>Fungi</taxon>
        <taxon>Dikarya</taxon>
        <taxon>Ascomycota</taxon>
        <taxon>Pezizomycotina</taxon>
        <taxon>Sordariomycetes</taxon>
        <taxon>Hypocreomycetidae</taxon>
        <taxon>Hypocreales</taxon>
        <taxon>Nectriaceae</taxon>
        <taxon>Fusarium</taxon>
        <taxon>Fusarium heterosporum species complex</taxon>
    </lineage>
</organism>
<gene>
    <name evidence="2" type="ORF">FHETE_3989</name>
</gene>
<dbReference type="EMBL" id="JAAGWQ010000064">
    <property type="protein sequence ID" value="KAF5671776.1"/>
    <property type="molecule type" value="Genomic_DNA"/>
</dbReference>
<dbReference type="AlphaFoldDB" id="A0A8H5WTP2"/>
<protein>
    <submittedName>
        <fullName evidence="2">Uncharacterized protein</fullName>
    </submittedName>
</protein>
<evidence type="ECO:0000313" key="2">
    <source>
        <dbReference type="EMBL" id="KAF5671776.1"/>
    </source>
</evidence>
<dbReference type="OrthoDB" id="5106955at2759"/>
<comment type="caution">
    <text evidence="2">The sequence shown here is derived from an EMBL/GenBank/DDBJ whole genome shotgun (WGS) entry which is preliminary data.</text>
</comment>
<accession>A0A8H5WTP2</accession>
<reference evidence="2 3" key="1">
    <citation type="submission" date="2020-05" db="EMBL/GenBank/DDBJ databases">
        <title>Identification and distribution of gene clusters putatively required for synthesis of sphingolipid metabolism inhibitors in phylogenetically diverse species of the filamentous fungus Fusarium.</title>
        <authorList>
            <person name="Kim H.-S."/>
            <person name="Busman M."/>
            <person name="Brown D.W."/>
            <person name="Divon H."/>
            <person name="Uhlig S."/>
            <person name="Proctor R.H."/>
        </authorList>
    </citation>
    <scope>NUCLEOTIDE SEQUENCE [LARGE SCALE GENOMIC DNA]</scope>
    <source>
        <strain evidence="2 3">NRRL 20693</strain>
    </source>
</reference>
<sequence length="335" mass="36529">MSPSKEDLPLTAAGQRQVQCPQARGRDAALAYLADGTESLVQEERDVVQHEVAASLEVSALTQLRRWWTREPPPGPPVPGVRASSHRDVHGLPFNSVSSPQIGGDSVLPRTTVCRLGLRERRDMPHESAMQGPDGSDEAIELEYLEYSNSFHGSDGSGRSSQTLSAQDSPVASPGHDSLVPSELDLGTVRFPFLSNSSPEEQDRDRESLSGSLNMEFWSEVRRNVRRLTGVECESSISSLATLVDAPAEEYSSDSETIVARSNVSSFTTNAGPLDENHDAEEVIVALRSVRVTQVGQAIMVNVNQSQAAEIDIVPMSPDFLIDHLVETLRARRFD</sequence>
<proteinExistence type="predicted"/>